<gene>
    <name evidence="2" type="ORF">C1SCF055_LOCUS34835</name>
</gene>
<dbReference type="Proteomes" id="UP001152797">
    <property type="component" value="Unassembled WGS sequence"/>
</dbReference>
<reference evidence="2" key="1">
    <citation type="submission" date="2022-10" db="EMBL/GenBank/DDBJ databases">
        <authorList>
            <person name="Chen Y."/>
            <person name="Dougan E. K."/>
            <person name="Chan C."/>
            <person name="Rhodes N."/>
            <person name="Thang M."/>
        </authorList>
    </citation>
    <scope>NUCLEOTIDE SEQUENCE</scope>
</reference>
<comment type="caution">
    <text evidence="2">The sequence shown here is derived from an EMBL/GenBank/DDBJ whole genome shotgun (WGS) entry which is preliminary data.</text>
</comment>
<keyword evidence="4" id="KW-1185">Reference proteome</keyword>
<evidence type="ECO:0000256" key="1">
    <source>
        <dbReference type="SAM" id="MobiDB-lite"/>
    </source>
</evidence>
<feature type="region of interest" description="Disordered" evidence="1">
    <location>
        <begin position="1"/>
        <end position="22"/>
    </location>
</feature>
<proteinExistence type="predicted"/>
<evidence type="ECO:0000313" key="2">
    <source>
        <dbReference type="EMBL" id="CAI4009479.1"/>
    </source>
</evidence>
<name>A0A9P1GGJ7_9DINO</name>
<reference evidence="3" key="2">
    <citation type="submission" date="2024-04" db="EMBL/GenBank/DDBJ databases">
        <authorList>
            <person name="Chen Y."/>
            <person name="Shah S."/>
            <person name="Dougan E. K."/>
            <person name="Thang M."/>
            <person name="Chan C."/>
        </authorList>
    </citation>
    <scope>NUCLEOTIDE SEQUENCE [LARGE SCALE GENOMIC DNA]</scope>
</reference>
<dbReference type="EMBL" id="CAMXCT030004541">
    <property type="protein sequence ID" value="CAL4796791.1"/>
    <property type="molecule type" value="Genomic_DNA"/>
</dbReference>
<organism evidence="2">
    <name type="scientific">Cladocopium goreaui</name>
    <dbReference type="NCBI Taxonomy" id="2562237"/>
    <lineage>
        <taxon>Eukaryota</taxon>
        <taxon>Sar</taxon>
        <taxon>Alveolata</taxon>
        <taxon>Dinophyceae</taxon>
        <taxon>Suessiales</taxon>
        <taxon>Symbiodiniaceae</taxon>
        <taxon>Cladocopium</taxon>
    </lineage>
</organism>
<sequence length="160" mass="18256">MAQSKALMKRPSSKAMGSKTVMKTMKGKASGTLAKMTKHDMKKPAFSSSYGNVKVPTANDPALNEIRTVDNQGYDYKQVEASLAYEYNDSKAYTESFKTMGPKGKYKKCRMEPWKVYLADQLKAHGWKKTKHGWRWSWQWMSADFKRDPELAKHADVLSC</sequence>
<dbReference type="AlphaFoldDB" id="A0A9P1GGJ7"/>
<evidence type="ECO:0000313" key="4">
    <source>
        <dbReference type="Proteomes" id="UP001152797"/>
    </source>
</evidence>
<evidence type="ECO:0000313" key="3">
    <source>
        <dbReference type="EMBL" id="CAL1162854.1"/>
    </source>
</evidence>
<dbReference type="EMBL" id="CAMXCT020004541">
    <property type="protein sequence ID" value="CAL1162854.1"/>
    <property type="molecule type" value="Genomic_DNA"/>
</dbReference>
<accession>A0A9P1GGJ7</accession>
<protein>
    <submittedName>
        <fullName evidence="2">Uncharacterized protein</fullName>
    </submittedName>
</protein>
<dbReference type="EMBL" id="CAMXCT010004541">
    <property type="protein sequence ID" value="CAI4009479.1"/>
    <property type="molecule type" value="Genomic_DNA"/>
</dbReference>